<gene>
    <name evidence="6" type="ORF">SAMN05216361_0856</name>
</gene>
<proteinExistence type="predicted"/>
<evidence type="ECO:0000256" key="3">
    <source>
        <dbReference type="ARBA" id="ARBA00022989"/>
    </source>
</evidence>
<evidence type="ECO:0000259" key="5">
    <source>
        <dbReference type="Pfam" id="PF04357"/>
    </source>
</evidence>
<feature type="domain" description="Translocation and assembly module TamB C-terminal" evidence="5">
    <location>
        <begin position="872"/>
        <end position="1208"/>
    </location>
</feature>
<dbReference type="InterPro" id="IPR007452">
    <property type="entry name" value="TamB_C"/>
</dbReference>
<evidence type="ECO:0000256" key="4">
    <source>
        <dbReference type="ARBA" id="ARBA00023136"/>
    </source>
</evidence>
<keyword evidence="7" id="KW-1185">Reference proteome</keyword>
<name>A0A1M5FID9_9ALTE</name>
<accession>A0A1M5FID9</accession>
<dbReference type="OrthoDB" id="5555605at2"/>
<dbReference type="Proteomes" id="UP000184520">
    <property type="component" value="Unassembled WGS sequence"/>
</dbReference>
<protein>
    <submittedName>
        <fullName evidence="6">Translocation and assembly module TamB</fullName>
    </submittedName>
</protein>
<evidence type="ECO:0000313" key="6">
    <source>
        <dbReference type="EMBL" id="SHF91283.1"/>
    </source>
</evidence>
<sequence>MSINRLAKVFLYSVVSVATLAGVLLSPLGMPVIQYAANHSVPGLSVSSLSGSLWSTLTVEQLRFQNAQWQVDVARIELDHEWTCLLQSSACINTLTVNQPVVKQLAEGPETPDNDEPVEAIELPIAIHLDNLTVTGIDVSTFAADISIAQLSARAEWVNTLKVAHFHTDDIRVSLPEAEAQPTPASAPVVLSYQPPALPVITMPLLVSLNDIAINQLQLYQGDALLTQLNIALQKAAVKKRQIEWKQLSVEAPQGKTSVSGQVAFTGNYPVTLSLDASSLLEDFPQSANLAVKGDLSDLSMTLAASGTVSANAQAKANLLDSQLPLSLQLNWPEQSLKPIQDIQLAAGVLSAQGKMGQYALSAQTGVSGEAIPSTAIDIQAVLGERSLAVSAMNADLLDGTITNSGVLYFSDAISWEGLTHLQTLDLAKLSPQAPTMVDGLLKTQLSMTARGPNLLVSDIQLSGVQYDRDFLLQGDAVYSANSDIMVGNLTAQLEDNEVSAIGQVFNQQYIDALISLKLPHLSYLYPDVKGGIDGSVNIEGDWNNPTVQSAIALRDITLSPALSEAMAKQGPLNGTVDVAGSLAEHTLTTSLQLPDYTSELHLSGNWQNGRWQGVLSDTQLAVINTRWALNTDVNLSFVQSPQQLDVSAHCWESREHGELCINEASYTPQQVLWDISATELPLGLWAFELAPEVLFERNQATLSFSSQGQLDLASQQAQAKVSADITADDWRVGPKGEVVLAVDTFSLNGNWADNQLTFTSEVRSPQVGDIIANLSLLPLADTPTLDGTVNINRWRLAPFQPLLPNMNALDGQIDGELALSGPMTLPLVNGSLTIRDGHIDSDDLPVKVSQWQQTIALNGDNADFNGEYMLGDGAGTLSGDVSWRDVPEVNFTLAGEAFTVQYDDSKVKVSPDLTAHITPQKIDIQGEVDIPYARIKVNDLPPSAIAPSKDVHLRGEPPSDALIDQINANVMVTIDDAKTQEVKLDAFGLTASLSGGIKVQTQSALTGFGDLQILNGRYEAYGQNLIIRTGEVQFNGPIDQPMLLVEAIRDPELTEDDVIAGVRIEGPASQPSVNLFSEPTMDQAQNLAYLLSGSGGLGGSNSEMDQNAYASLLIGFGLSSSEGLTSGVGEALGIEDLTVSTTGQGDNTKLAISGKIAPNLTVRYGVGMFSSEDSGGQEVALRYQIMNNLYLEVVRSLHTAVDLYYQFTLGKRGKEDEDPPSSE</sequence>
<dbReference type="AlphaFoldDB" id="A0A1M5FID9"/>
<dbReference type="STRING" id="634436.SAMN05216361_0856"/>
<dbReference type="RefSeq" id="WP_073318218.1">
    <property type="nucleotide sequence ID" value="NZ_FQWD01000001.1"/>
</dbReference>
<dbReference type="EMBL" id="FQWD01000001">
    <property type="protein sequence ID" value="SHF91283.1"/>
    <property type="molecule type" value="Genomic_DNA"/>
</dbReference>
<dbReference type="Pfam" id="PF04357">
    <property type="entry name" value="TamB"/>
    <property type="match status" value="1"/>
</dbReference>
<evidence type="ECO:0000256" key="1">
    <source>
        <dbReference type="ARBA" id="ARBA00004167"/>
    </source>
</evidence>
<dbReference type="PANTHER" id="PTHR36985">
    <property type="entry name" value="TRANSLOCATION AND ASSEMBLY MODULE SUBUNIT TAMB"/>
    <property type="match status" value="1"/>
</dbReference>
<dbReference type="PANTHER" id="PTHR36985:SF1">
    <property type="entry name" value="TRANSLOCATION AND ASSEMBLY MODULE SUBUNIT TAMB"/>
    <property type="match status" value="1"/>
</dbReference>
<keyword evidence="4" id="KW-0472">Membrane</keyword>
<comment type="subcellular location">
    <subcellularLocation>
        <location evidence="1">Membrane</location>
        <topology evidence="1">Single-pass membrane protein</topology>
    </subcellularLocation>
</comment>
<organism evidence="6 7">
    <name type="scientific">Marisediminitalea aggregata</name>
    <dbReference type="NCBI Taxonomy" id="634436"/>
    <lineage>
        <taxon>Bacteria</taxon>
        <taxon>Pseudomonadati</taxon>
        <taxon>Pseudomonadota</taxon>
        <taxon>Gammaproteobacteria</taxon>
        <taxon>Alteromonadales</taxon>
        <taxon>Alteromonadaceae</taxon>
        <taxon>Marisediminitalea</taxon>
    </lineage>
</organism>
<evidence type="ECO:0000256" key="2">
    <source>
        <dbReference type="ARBA" id="ARBA00022692"/>
    </source>
</evidence>
<evidence type="ECO:0000313" key="7">
    <source>
        <dbReference type="Proteomes" id="UP000184520"/>
    </source>
</evidence>
<dbReference type="GO" id="GO:0097347">
    <property type="term" value="C:TAM protein secretion complex"/>
    <property type="evidence" value="ECO:0007669"/>
    <property type="project" value="TreeGrafter"/>
</dbReference>
<reference evidence="7" key="1">
    <citation type="submission" date="2016-11" db="EMBL/GenBank/DDBJ databases">
        <authorList>
            <person name="Varghese N."/>
            <person name="Submissions S."/>
        </authorList>
    </citation>
    <scope>NUCLEOTIDE SEQUENCE [LARGE SCALE GENOMIC DNA]</scope>
    <source>
        <strain evidence="7">CGMCC 1.8995</strain>
    </source>
</reference>
<keyword evidence="2" id="KW-0812">Transmembrane</keyword>
<keyword evidence="3" id="KW-1133">Transmembrane helix</keyword>
<dbReference type="GO" id="GO:0009306">
    <property type="term" value="P:protein secretion"/>
    <property type="evidence" value="ECO:0007669"/>
    <property type="project" value="InterPro"/>
</dbReference>
<dbReference type="GO" id="GO:0005886">
    <property type="term" value="C:plasma membrane"/>
    <property type="evidence" value="ECO:0007669"/>
    <property type="project" value="InterPro"/>
</dbReference>